<proteinExistence type="predicted"/>
<sequence>MRFLLIIKATEYSEAGLTDNKDFREAFTSYKESLAKKGALLADEKLLPSSTGLRITYSKKEEKPQVLAGPFPINQGLIMEYLLIHVSTEEEALNCALRMPVPKLGGQYEIEMRKLQEKSEPIQDPRIKEIEWSLQDQLNMLKNW</sequence>
<keyword evidence="2" id="KW-1185">Reference proteome</keyword>
<evidence type="ECO:0000313" key="2">
    <source>
        <dbReference type="Proteomes" id="UP000648182"/>
    </source>
</evidence>
<accession>A0ABR8VHW9</accession>
<comment type="caution">
    <text evidence="1">The sequence shown here is derived from an EMBL/GenBank/DDBJ whole genome shotgun (WGS) entry which is preliminary data.</text>
</comment>
<gene>
    <name evidence="1" type="ORF">H9631_04675</name>
</gene>
<dbReference type="Gene3D" id="3.30.70.1060">
    <property type="entry name" value="Dimeric alpha+beta barrel"/>
    <property type="match status" value="1"/>
</dbReference>
<dbReference type="PANTHER" id="PTHR35174">
    <property type="entry name" value="BLL7171 PROTEIN-RELATED"/>
    <property type="match status" value="1"/>
</dbReference>
<dbReference type="PANTHER" id="PTHR35174:SF4">
    <property type="entry name" value="BLL7163 PROTEIN"/>
    <property type="match status" value="1"/>
</dbReference>
<evidence type="ECO:0000313" key="1">
    <source>
        <dbReference type="EMBL" id="MBD8004367.1"/>
    </source>
</evidence>
<protein>
    <submittedName>
        <fullName evidence="1">YciI family protein</fullName>
    </submittedName>
</protein>
<organism evidence="1 2">
    <name type="scientific">Bacillus norwichensis</name>
    <dbReference type="NCBI Taxonomy" id="2762217"/>
    <lineage>
        <taxon>Bacteria</taxon>
        <taxon>Bacillati</taxon>
        <taxon>Bacillota</taxon>
        <taxon>Bacilli</taxon>
        <taxon>Bacillales</taxon>
        <taxon>Bacillaceae</taxon>
        <taxon>Bacillus</taxon>
    </lineage>
</organism>
<reference evidence="1 2" key="1">
    <citation type="submission" date="2020-08" db="EMBL/GenBank/DDBJ databases">
        <title>A Genomic Blueprint of the Chicken Gut Microbiome.</title>
        <authorList>
            <person name="Gilroy R."/>
            <person name="Ravi A."/>
            <person name="Getino M."/>
            <person name="Pursley I."/>
            <person name="Horton D.L."/>
            <person name="Alikhan N.-F."/>
            <person name="Baker D."/>
            <person name="Gharbi K."/>
            <person name="Hall N."/>
            <person name="Watson M."/>
            <person name="Adriaenssens E.M."/>
            <person name="Foster-Nyarko E."/>
            <person name="Jarju S."/>
            <person name="Secka A."/>
            <person name="Antonio M."/>
            <person name="Oren A."/>
            <person name="Chaudhuri R."/>
            <person name="La Ragione R.M."/>
            <person name="Hildebrand F."/>
            <person name="Pallen M.J."/>
        </authorList>
    </citation>
    <scope>NUCLEOTIDE SEQUENCE [LARGE SCALE GENOMIC DNA]</scope>
    <source>
        <strain evidence="1 2">Sa1BUA2</strain>
    </source>
</reference>
<dbReference type="EMBL" id="JACSPV010000005">
    <property type="protein sequence ID" value="MBD8004367.1"/>
    <property type="molecule type" value="Genomic_DNA"/>
</dbReference>
<dbReference type="SUPFAM" id="SSF54909">
    <property type="entry name" value="Dimeric alpha+beta barrel"/>
    <property type="match status" value="1"/>
</dbReference>
<name>A0ABR8VHW9_9BACI</name>
<dbReference type="Proteomes" id="UP000648182">
    <property type="component" value="Unassembled WGS sequence"/>
</dbReference>
<dbReference type="RefSeq" id="WP_191810397.1">
    <property type="nucleotide sequence ID" value="NZ_JACSPV010000005.1"/>
</dbReference>
<dbReference type="InterPro" id="IPR011008">
    <property type="entry name" value="Dimeric_a/b-barrel"/>
</dbReference>